<name>A0A8C6NAM5_MELUD</name>
<reference evidence="9" key="2">
    <citation type="submission" date="2025-08" db="UniProtKB">
        <authorList>
            <consortium name="Ensembl"/>
        </authorList>
    </citation>
    <scope>IDENTIFICATION</scope>
</reference>
<dbReference type="InterPro" id="IPR036179">
    <property type="entry name" value="Ig-like_dom_sf"/>
</dbReference>
<dbReference type="InterPro" id="IPR013783">
    <property type="entry name" value="Ig-like_fold"/>
</dbReference>
<keyword evidence="5" id="KW-1133">Transmembrane helix</keyword>
<dbReference type="GO" id="GO:0016020">
    <property type="term" value="C:membrane"/>
    <property type="evidence" value="ECO:0007669"/>
    <property type="project" value="UniProtKB-SubCell"/>
</dbReference>
<dbReference type="InterPro" id="IPR051102">
    <property type="entry name" value="IgSF_V-set/TM_domain"/>
</dbReference>
<evidence type="ECO:0000256" key="8">
    <source>
        <dbReference type="ARBA" id="ARBA00023319"/>
    </source>
</evidence>
<evidence type="ECO:0000256" key="1">
    <source>
        <dbReference type="ARBA" id="ARBA00004167"/>
    </source>
</evidence>
<dbReference type="InterPro" id="IPR007110">
    <property type="entry name" value="Ig-like_dom"/>
</dbReference>
<evidence type="ECO:0000313" key="10">
    <source>
        <dbReference type="Proteomes" id="UP000694405"/>
    </source>
</evidence>
<organism evidence="9 10">
    <name type="scientific">Melopsittacus undulatus</name>
    <name type="common">Budgerigar</name>
    <name type="synonym">Psittacus undulatus</name>
    <dbReference type="NCBI Taxonomy" id="13146"/>
    <lineage>
        <taxon>Eukaryota</taxon>
        <taxon>Metazoa</taxon>
        <taxon>Chordata</taxon>
        <taxon>Craniata</taxon>
        <taxon>Vertebrata</taxon>
        <taxon>Euteleostomi</taxon>
        <taxon>Archelosauria</taxon>
        <taxon>Archosauria</taxon>
        <taxon>Dinosauria</taxon>
        <taxon>Saurischia</taxon>
        <taxon>Theropoda</taxon>
        <taxon>Coelurosauria</taxon>
        <taxon>Aves</taxon>
        <taxon>Neognathae</taxon>
        <taxon>Neoaves</taxon>
        <taxon>Telluraves</taxon>
        <taxon>Australaves</taxon>
        <taxon>Psittaciformes</taxon>
        <taxon>Psittaculidae</taxon>
        <taxon>Melopsittacus</taxon>
    </lineage>
</organism>
<keyword evidence="2" id="KW-0812">Transmembrane</keyword>
<reference evidence="9" key="1">
    <citation type="submission" date="2020-03" db="EMBL/GenBank/DDBJ databases">
        <title>Melopsittacus undulatus (budgerigar) genome, bMelUnd1, maternal haplotype with Z.</title>
        <authorList>
            <person name="Gedman G."/>
            <person name="Mountcastle J."/>
            <person name="Haase B."/>
            <person name="Formenti G."/>
            <person name="Wright T."/>
            <person name="Apodaca J."/>
            <person name="Pelan S."/>
            <person name="Chow W."/>
            <person name="Rhie A."/>
            <person name="Howe K."/>
            <person name="Fedrigo O."/>
            <person name="Jarvis E.D."/>
        </authorList>
    </citation>
    <scope>NUCLEOTIDE SEQUENCE [LARGE SCALE GENOMIC DNA]</scope>
</reference>
<evidence type="ECO:0000256" key="4">
    <source>
        <dbReference type="ARBA" id="ARBA00022737"/>
    </source>
</evidence>
<keyword evidence="8" id="KW-0393">Immunoglobulin domain</keyword>
<dbReference type="SMART" id="SM00409">
    <property type="entry name" value="IG"/>
    <property type="match status" value="3"/>
</dbReference>
<accession>A0A8V5FKW8</accession>
<dbReference type="FunFam" id="2.60.40.10:FF:000191">
    <property type="entry name" value="Immunoglobulin superfamily member 3"/>
    <property type="match status" value="1"/>
</dbReference>
<keyword evidence="6" id="KW-0472">Membrane</keyword>
<keyword evidence="7" id="KW-1015">Disulfide bond</keyword>
<evidence type="ECO:0000256" key="2">
    <source>
        <dbReference type="ARBA" id="ARBA00022692"/>
    </source>
</evidence>
<proteinExistence type="predicted"/>
<evidence type="ECO:0000256" key="3">
    <source>
        <dbReference type="ARBA" id="ARBA00022729"/>
    </source>
</evidence>
<evidence type="ECO:0000256" key="7">
    <source>
        <dbReference type="ARBA" id="ARBA00023157"/>
    </source>
</evidence>
<dbReference type="InterPro" id="IPR013106">
    <property type="entry name" value="Ig_V-set"/>
</dbReference>
<dbReference type="Proteomes" id="UP000694405">
    <property type="component" value="Chromosome 2"/>
</dbReference>
<evidence type="ECO:0000256" key="6">
    <source>
        <dbReference type="ARBA" id="ARBA00023136"/>
    </source>
</evidence>
<accession>A0A8C6NAM5</accession>
<dbReference type="PANTHER" id="PTHR12207:SF32">
    <property type="entry name" value="IG-LIKE DOMAIN-CONTAINING PROTEIN"/>
    <property type="match status" value="1"/>
</dbReference>
<evidence type="ECO:0000256" key="5">
    <source>
        <dbReference type="ARBA" id="ARBA00022989"/>
    </source>
</evidence>
<evidence type="ECO:0000313" key="9">
    <source>
        <dbReference type="Ensembl" id="ENSMUNP00000009203.2"/>
    </source>
</evidence>
<reference evidence="9" key="3">
    <citation type="submission" date="2025-09" db="UniProtKB">
        <authorList>
            <consortium name="Ensembl"/>
        </authorList>
    </citation>
    <scope>IDENTIFICATION</scope>
</reference>
<keyword evidence="4" id="KW-0677">Repeat</keyword>
<dbReference type="PROSITE" id="PS50835">
    <property type="entry name" value="IG_LIKE"/>
    <property type="match status" value="3"/>
</dbReference>
<dbReference type="InterPro" id="IPR003599">
    <property type="entry name" value="Ig_sub"/>
</dbReference>
<comment type="subcellular location">
    <subcellularLocation>
        <location evidence="1">Membrane</location>
        <topology evidence="1">Single-pass membrane protein</topology>
    </subcellularLocation>
</comment>
<dbReference type="Gene3D" id="2.60.40.10">
    <property type="entry name" value="Immunoglobulins"/>
    <property type="match status" value="2"/>
</dbReference>
<sequence>MVLGLCLPATFLLLLGESAGDYYEGAPLLHEGSHITLWHKVSGYQGPSEQNFQWSIYLPSAPEREVQIVSTVDPSFPYAIYTQRVRSRGIYVERVQGGTILLHITDLDRRHSASMAPQVLTSTEGDVIELTCEVSKLTSEHTYLSVDWYHLHGAGEHRSEEVLTLSKDFVLKPGPSYMQRFLSGNVQLNKIGSTIYGIPLCFPLYSRQCSQAGEKCEQGCLAHSLLLLPPGRSISMDIAVAKSSLSEGDALQLNCMVGAEKSNNRLFQVFWLLNSMEVAKADPHWVLILEAEYEERVKMGQLQSFKQSNKVHVLTIYEVGLKDNGTYCCSVSEVKTPGDFHSIHTILSSDIQVNWWHLPPQHPGPRVLVTTIEQDGTLSLGSACQDSRIQGSLWLEKASSGAFTLVIPNTLDEDNRGQYVAEAVGMSCMGRKVAWGRISVLVPKALSSRVGLGLFELICQVSSNYTLKEVPVSVRWFFQPSLSGGHYQELDHRTMACGTAQPYFQGKALLTKPGISFRLPIHSAVHANNGSYLCEVEVWRKSTLLLGPPAAPTMSNNVGINVVLPGKQCLGCFFSRDLLFCDFKSIKHDWGNQDQGYPWESLAGRLYLHYPAANDFNLTLHSVEEGDAGLYYCWIQEWQQESKGKDWVLKSWCCFIPLLFCSCCCPSWLPLALGFFSFVSSLCLL</sequence>
<dbReference type="PANTHER" id="PTHR12207">
    <property type="entry name" value="V-SET AND TRANSMEMBRANE DOMAIN-CONTAINING PROTEIN"/>
    <property type="match status" value="1"/>
</dbReference>
<dbReference type="Pfam" id="PF07686">
    <property type="entry name" value="V-set"/>
    <property type="match status" value="1"/>
</dbReference>
<dbReference type="Ensembl" id="ENSMUNT00000010643.2">
    <property type="protein sequence ID" value="ENSMUNP00000009203.2"/>
    <property type="gene ID" value="ENSMUNG00000007267.2"/>
</dbReference>
<dbReference type="AlphaFoldDB" id="A0A8C6NAM5"/>
<keyword evidence="10" id="KW-1185">Reference proteome</keyword>
<protein>
    <submittedName>
        <fullName evidence="9">Uncharacterized protein</fullName>
    </submittedName>
</protein>
<keyword evidence="3" id="KW-0732">Signal</keyword>
<dbReference type="SUPFAM" id="SSF48726">
    <property type="entry name" value="Immunoglobulin"/>
    <property type="match status" value="3"/>
</dbReference>